<organism evidence="3 4">
    <name type="scientific">Ectocarpus siliculosus</name>
    <name type="common">Brown alga</name>
    <name type="synonym">Conferva siliculosa</name>
    <dbReference type="NCBI Taxonomy" id="2880"/>
    <lineage>
        <taxon>Eukaryota</taxon>
        <taxon>Sar</taxon>
        <taxon>Stramenopiles</taxon>
        <taxon>Ochrophyta</taxon>
        <taxon>PX clade</taxon>
        <taxon>Phaeophyceae</taxon>
        <taxon>Ectocarpales</taxon>
        <taxon>Ectocarpaceae</taxon>
        <taxon>Ectocarpus</taxon>
    </lineage>
</organism>
<dbReference type="EMBL" id="FN649758">
    <property type="protein sequence ID" value="CBJ27987.1"/>
    <property type="molecule type" value="Genomic_DNA"/>
</dbReference>
<dbReference type="InterPro" id="IPR004480">
    <property type="entry name" value="Monothiol_GRX-rel"/>
</dbReference>
<dbReference type="Proteomes" id="UP000002630">
    <property type="component" value="Linkage Group LG33"/>
</dbReference>
<feature type="domain" description="Glutaredoxin" evidence="2">
    <location>
        <begin position="20"/>
        <end position="74"/>
    </location>
</feature>
<evidence type="ECO:0000313" key="3">
    <source>
        <dbReference type="EMBL" id="CBJ27987.1"/>
    </source>
</evidence>
<dbReference type="EMBL" id="FN649117">
    <property type="protein sequence ID" value="CBJ27987.1"/>
    <property type="molecule type" value="Genomic_DNA"/>
</dbReference>
<dbReference type="InterPro" id="IPR036249">
    <property type="entry name" value="Thioredoxin-like_sf"/>
</dbReference>
<dbReference type="STRING" id="2880.D7G8D5"/>
<dbReference type="InParanoid" id="D7G8D5"/>
<dbReference type="SUPFAM" id="SSF52833">
    <property type="entry name" value="Thioredoxin-like"/>
    <property type="match status" value="1"/>
</dbReference>
<dbReference type="PANTHER" id="PTHR10293">
    <property type="entry name" value="GLUTAREDOXIN FAMILY MEMBER"/>
    <property type="match status" value="1"/>
</dbReference>
<dbReference type="PROSITE" id="PS51354">
    <property type="entry name" value="GLUTAREDOXIN_2"/>
    <property type="match status" value="1"/>
</dbReference>
<evidence type="ECO:0000313" key="4">
    <source>
        <dbReference type="Proteomes" id="UP000002630"/>
    </source>
</evidence>
<keyword evidence="4" id="KW-1185">Reference proteome</keyword>
<name>D7G8D5_ECTSI</name>
<gene>
    <name evidence="3" type="ORF">Esi_0088_0095</name>
</gene>
<sequence length="105" mass="11441">MQQDVLAGIDGRGEPPGNKMFPQCGFSNSAVQVLRACDVEFETYDVLTNPGVREAVKEFSSWPTIPQLYIDGEFTGGADIMIESFQSGELKKTLEDAGCTFVPSE</sequence>
<dbReference type="Pfam" id="PF00462">
    <property type="entry name" value="Glutaredoxin"/>
    <property type="match status" value="1"/>
</dbReference>
<dbReference type="Gene3D" id="3.40.30.10">
    <property type="entry name" value="Glutaredoxin"/>
    <property type="match status" value="1"/>
</dbReference>
<dbReference type="OrthoDB" id="415696at2759"/>
<proteinExistence type="predicted"/>
<keyword evidence="1" id="KW-0676">Redox-active center</keyword>
<dbReference type="FunCoup" id="D7G8D5">
    <property type="interactions" value="145"/>
</dbReference>
<evidence type="ECO:0000256" key="1">
    <source>
        <dbReference type="ARBA" id="ARBA00023284"/>
    </source>
</evidence>
<reference evidence="3 4" key="1">
    <citation type="journal article" date="2010" name="Nature">
        <title>The Ectocarpus genome and the independent evolution of multicellularity in brown algae.</title>
        <authorList>
            <person name="Cock J.M."/>
            <person name="Sterck L."/>
            <person name="Rouze P."/>
            <person name="Scornet D."/>
            <person name="Allen A.E."/>
            <person name="Amoutzias G."/>
            <person name="Anthouard V."/>
            <person name="Artiguenave F."/>
            <person name="Aury J.M."/>
            <person name="Badger J.H."/>
            <person name="Beszteri B."/>
            <person name="Billiau K."/>
            <person name="Bonnet E."/>
            <person name="Bothwell J.H."/>
            <person name="Bowler C."/>
            <person name="Boyen C."/>
            <person name="Brownlee C."/>
            <person name="Carrano C.J."/>
            <person name="Charrier B."/>
            <person name="Cho G.Y."/>
            <person name="Coelho S.M."/>
            <person name="Collen J."/>
            <person name="Corre E."/>
            <person name="Da Silva C."/>
            <person name="Delage L."/>
            <person name="Delaroque N."/>
            <person name="Dittami S.M."/>
            <person name="Doulbeau S."/>
            <person name="Elias M."/>
            <person name="Farnham G."/>
            <person name="Gachon C.M."/>
            <person name="Gschloessl B."/>
            <person name="Heesch S."/>
            <person name="Jabbari K."/>
            <person name="Jubin C."/>
            <person name="Kawai H."/>
            <person name="Kimura K."/>
            <person name="Kloareg B."/>
            <person name="Kupper F.C."/>
            <person name="Lang D."/>
            <person name="Le Bail A."/>
            <person name="Leblanc C."/>
            <person name="Lerouge P."/>
            <person name="Lohr M."/>
            <person name="Lopez P.J."/>
            <person name="Martens C."/>
            <person name="Maumus F."/>
            <person name="Michel G."/>
            <person name="Miranda-Saavedra D."/>
            <person name="Morales J."/>
            <person name="Moreau H."/>
            <person name="Motomura T."/>
            <person name="Nagasato C."/>
            <person name="Napoli C.A."/>
            <person name="Nelson D.R."/>
            <person name="Nyvall-Collen P."/>
            <person name="Peters A.F."/>
            <person name="Pommier C."/>
            <person name="Potin P."/>
            <person name="Poulain J."/>
            <person name="Quesneville H."/>
            <person name="Read B."/>
            <person name="Rensing S.A."/>
            <person name="Ritter A."/>
            <person name="Rousvoal S."/>
            <person name="Samanta M."/>
            <person name="Samson G."/>
            <person name="Schroeder D.C."/>
            <person name="Segurens B."/>
            <person name="Strittmatter M."/>
            <person name="Tonon T."/>
            <person name="Tregear J.W."/>
            <person name="Valentin K."/>
            <person name="von Dassow P."/>
            <person name="Yamagishi T."/>
            <person name="Van de Peer Y."/>
            <person name="Wincker P."/>
        </authorList>
    </citation>
    <scope>NUCLEOTIDE SEQUENCE [LARGE SCALE GENOMIC DNA]</scope>
    <source>
        <strain evidence="4">Ec32 / CCAP1310/4</strain>
    </source>
</reference>
<dbReference type="eggNOG" id="KOG0911">
    <property type="taxonomic scope" value="Eukaryota"/>
</dbReference>
<evidence type="ECO:0000259" key="2">
    <source>
        <dbReference type="Pfam" id="PF00462"/>
    </source>
</evidence>
<protein>
    <submittedName>
        <fullName evidence="3">Grx_S14-glutaredoxin subgroup II</fullName>
    </submittedName>
</protein>
<accession>D7G8D5</accession>
<dbReference type="GO" id="GO:0005739">
    <property type="term" value="C:mitochondrion"/>
    <property type="evidence" value="ECO:0007669"/>
    <property type="project" value="UniProtKB-ARBA"/>
</dbReference>
<dbReference type="InterPro" id="IPR002109">
    <property type="entry name" value="Glutaredoxin"/>
</dbReference>
<dbReference type="AlphaFoldDB" id="D7G8D5"/>
<dbReference type="PANTHER" id="PTHR10293:SF16">
    <property type="entry name" value="GLUTAREDOXIN-RELATED PROTEIN 5, MITOCHONDRIAL"/>
    <property type="match status" value="1"/>
</dbReference>